<keyword evidence="7" id="KW-1185">Reference proteome</keyword>
<dbReference type="InterPro" id="IPR033120">
    <property type="entry name" value="HOTDOG_ACOT"/>
</dbReference>
<dbReference type="GO" id="GO:0005739">
    <property type="term" value="C:mitochondrion"/>
    <property type="evidence" value="ECO:0007669"/>
    <property type="project" value="TreeGrafter"/>
</dbReference>
<dbReference type="FunFam" id="3.10.129.10:FF:000032">
    <property type="entry name" value="Acyl-CoA thioester hydrolase"/>
    <property type="match status" value="1"/>
</dbReference>
<keyword evidence="2" id="KW-0677">Repeat</keyword>
<evidence type="ECO:0000313" key="7">
    <source>
        <dbReference type="Proteomes" id="UP000095085"/>
    </source>
</evidence>
<proteinExistence type="inferred from homology"/>
<feature type="domain" description="HotDog ACOT-type" evidence="5">
    <location>
        <begin position="312"/>
        <end position="436"/>
    </location>
</feature>
<dbReference type="GeneID" id="30996194"/>
<dbReference type="EMBL" id="KV454543">
    <property type="protein sequence ID" value="ODV66144.1"/>
    <property type="molecule type" value="Genomic_DNA"/>
</dbReference>
<dbReference type="OrthoDB" id="331699at2759"/>
<dbReference type="AlphaFoldDB" id="A0A1E4RFV7"/>
<feature type="domain" description="HotDog ACOT-type" evidence="5">
    <location>
        <begin position="110"/>
        <end position="236"/>
    </location>
</feature>
<evidence type="ECO:0000313" key="6">
    <source>
        <dbReference type="EMBL" id="ODV66144.1"/>
    </source>
</evidence>
<dbReference type="InterPro" id="IPR029069">
    <property type="entry name" value="HotDog_dom_sf"/>
</dbReference>
<dbReference type="RefSeq" id="XP_020075211.1">
    <property type="nucleotide sequence ID" value="XM_020221645.1"/>
</dbReference>
<dbReference type="Gene3D" id="3.10.129.10">
    <property type="entry name" value="Hotdog Thioesterase"/>
    <property type="match status" value="2"/>
</dbReference>
<dbReference type="PANTHER" id="PTHR12655:SF0">
    <property type="entry name" value="ACYL-COENZYME A THIOESTERASE 9, MITOCHONDRIAL"/>
    <property type="match status" value="1"/>
</dbReference>
<dbReference type="CDD" id="cd03442">
    <property type="entry name" value="BFIT_BACH"/>
    <property type="match status" value="2"/>
</dbReference>
<evidence type="ECO:0000256" key="1">
    <source>
        <dbReference type="ARBA" id="ARBA00010458"/>
    </source>
</evidence>
<dbReference type="SUPFAM" id="SSF54637">
    <property type="entry name" value="Thioesterase/thiol ester dehydrase-isomerase"/>
    <property type="match status" value="2"/>
</dbReference>
<protein>
    <recommendedName>
        <fullName evidence="5">HotDog ACOT-type domain-containing protein</fullName>
    </recommendedName>
</protein>
<dbReference type="STRING" id="984485.A0A1E4RFV7"/>
<evidence type="ECO:0000256" key="2">
    <source>
        <dbReference type="ARBA" id="ARBA00022737"/>
    </source>
</evidence>
<sequence>MLKTIGRTCRVSSRNPAICLNRFNSSIPTNFHREDKAASFEPADAADATATILADQNDMQKFPNKATWIAALREREKQMAEGKTIDSYSYVTPVTTEVGEKTRNESFSYLALPFKDDQWLCDQYMNAFGRLRAGQLFQDLDALAGRIAYRHCAPAEPVNVTASVDRIYMVKKVDEITNYNFVLAGAVTWTGKSSMEITVKGFAFDEKLPSTITEDALPAENIFLTANFTFVARNPLTHRSFAVNRLLPTLEQQWLDYRRAESHNAKKKFAAKNHKVIEPTDEESRLIHEMWKSSKAIEKSGGNKLKSLLFMKDSKVSSTLFMQPQYRNRHSYMIFGGYLLRQSFELAYCAAAAFASAGPRFVSLDSTTFKAPVPVGSVLSMDASVAYTEHIHDENIENDADSPFNFRLPPTNKLLSNPDAFLSEPGTLIQVRVDTYIKSLNSINSKESGSFIYSFFVPANSTAENSPGFASVIPQTYSEMMEYVEGRRRAQDTANFVDTLPKHSSI</sequence>
<gene>
    <name evidence="6" type="ORF">HYPBUDRAFT_153632</name>
</gene>
<dbReference type="Proteomes" id="UP000095085">
    <property type="component" value="Unassembled WGS sequence"/>
</dbReference>
<dbReference type="PANTHER" id="PTHR12655">
    <property type="entry name" value="ACYL-COA THIOESTERASE"/>
    <property type="match status" value="1"/>
</dbReference>
<dbReference type="GO" id="GO:0047617">
    <property type="term" value="F:fatty acyl-CoA hydrolase activity"/>
    <property type="evidence" value="ECO:0007669"/>
    <property type="project" value="TreeGrafter"/>
</dbReference>
<comment type="similarity">
    <text evidence="1">Belongs to the acyl coenzyme A hydrolase family.</text>
</comment>
<dbReference type="GO" id="GO:0006637">
    <property type="term" value="P:acyl-CoA metabolic process"/>
    <property type="evidence" value="ECO:0007669"/>
    <property type="project" value="TreeGrafter"/>
</dbReference>
<keyword evidence="3" id="KW-0378">Hydrolase</keyword>
<keyword evidence="4" id="KW-0809">Transit peptide</keyword>
<evidence type="ECO:0000256" key="4">
    <source>
        <dbReference type="ARBA" id="ARBA00022946"/>
    </source>
</evidence>
<evidence type="ECO:0000256" key="3">
    <source>
        <dbReference type="ARBA" id="ARBA00022801"/>
    </source>
</evidence>
<evidence type="ECO:0000259" key="5">
    <source>
        <dbReference type="PROSITE" id="PS51770"/>
    </source>
</evidence>
<dbReference type="PROSITE" id="PS51770">
    <property type="entry name" value="HOTDOG_ACOT"/>
    <property type="match status" value="2"/>
</dbReference>
<name>A0A1E4RFV7_9ASCO</name>
<reference evidence="7" key="1">
    <citation type="submission" date="2016-05" db="EMBL/GenBank/DDBJ databases">
        <title>Comparative genomics of biotechnologically important yeasts.</title>
        <authorList>
            <consortium name="DOE Joint Genome Institute"/>
            <person name="Riley R."/>
            <person name="Haridas S."/>
            <person name="Wolfe K.H."/>
            <person name="Lopes M.R."/>
            <person name="Hittinger C.T."/>
            <person name="Goker M."/>
            <person name="Salamov A."/>
            <person name="Wisecaver J."/>
            <person name="Long T.M."/>
            <person name="Aerts A.L."/>
            <person name="Barry K."/>
            <person name="Choi C."/>
            <person name="Clum A."/>
            <person name="Coughlan A.Y."/>
            <person name="Deshpande S."/>
            <person name="Douglass A.P."/>
            <person name="Hanson S.J."/>
            <person name="Klenk H.-P."/>
            <person name="Labutti K."/>
            <person name="Lapidus A."/>
            <person name="Lindquist E."/>
            <person name="Lipzen A."/>
            <person name="Meier-Kolthoff J.P."/>
            <person name="Ohm R.A."/>
            <person name="Otillar R.P."/>
            <person name="Pangilinan J."/>
            <person name="Peng Y."/>
            <person name="Rokas A."/>
            <person name="Rosa C.A."/>
            <person name="Scheuner C."/>
            <person name="Sibirny A.A."/>
            <person name="Slot J.C."/>
            <person name="Stielow J.B."/>
            <person name="Sun H."/>
            <person name="Kurtzman C.P."/>
            <person name="Blackwell M."/>
            <person name="Grigoriev I.V."/>
            <person name="Jeffries T.W."/>
        </authorList>
    </citation>
    <scope>NUCLEOTIDE SEQUENCE [LARGE SCALE GENOMIC DNA]</scope>
    <source>
        <strain evidence="7">NRRL Y-1933</strain>
    </source>
</reference>
<organism evidence="6 7">
    <name type="scientific">Hyphopichia burtonii NRRL Y-1933</name>
    <dbReference type="NCBI Taxonomy" id="984485"/>
    <lineage>
        <taxon>Eukaryota</taxon>
        <taxon>Fungi</taxon>
        <taxon>Dikarya</taxon>
        <taxon>Ascomycota</taxon>
        <taxon>Saccharomycotina</taxon>
        <taxon>Pichiomycetes</taxon>
        <taxon>Debaryomycetaceae</taxon>
        <taxon>Hyphopichia</taxon>
    </lineage>
</organism>
<accession>A0A1E4RFV7</accession>